<dbReference type="Proteomes" id="UP000245119">
    <property type="component" value="Linkage Group LG3"/>
</dbReference>
<name>A0A2T7PJM4_POMCA</name>
<dbReference type="AlphaFoldDB" id="A0A2T7PJM4"/>
<dbReference type="EMBL" id="PZQS01000003">
    <property type="protein sequence ID" value="PVD33631.1"/>
    <property type="molecule type" value="Genomic_DNA"/>
</dbReference>
<evidence type="ECO:0000313" key="1">
    <source>
        <dbReference type="EMBL" id="PVD33631.1"/>
    </source>
</evidence>
<accession>A0A2T7PJM4</accession>
<evidence type="ECO:0000313" key="2">
    <source>
        <dbReference type="Proteomes" id="UP000245119"/>
    </source>
</evidence>
<proteinExistence type="predicted"/>
<sequence>MNGDGEREPGILAVPEAECVPSGLTAENSSSLSSITWPQLGQMGDKSVNLTDGSPLLGSQRLTLQEHPVSNARA</sequence>
<protein>
    <submittedName>
        <fullName evidence="1">Uncharacterized protein</fullName>
    </submittedName>
</protein>
<organism evidence="1 2">
    <name type="scientific">Pomacea canaliculata</name>
    <name type="common">Golden apple snail</name>
    <dbReference type="NCBI Taxonomy" id="400727"/>
    <lineage>
        <taxon>Eukaryota</taxon>
        <taxon>Metazoa</taxon>
        <taxon>Spiralia</taxon>
        <taxon>Lophotrochozoa</taxon>
        <taxon>Mollusca</taxon>
        <taxon>Gastropoda</taxon>
        <taxon>Caenogastropoda</taxon>
        <taxon>Architaenioglossa</taxon>
        <taxon>Ampullarioidea</taxon>
        <taxon>Ampullariidae</taxon>
        <taxon>Pomacea</taxon>
    </lineage>
</organism>
<reference evidence="1 2" key="1">
    <citation type="submission" date="2018-04" db="EMBL/GenBank/DDBJ databases">
        <title>The genome of golden apple snail Pomacea canaliculata provides insight into stress tolerance and invasive adaptation.</title>
        <authorList>
            <person name="Liu C."/>
            <person name="Liu B."/>
            <person name="Ren Y."/>
            <person name="Zhang Y."/>
            <person name="Wang H."/>
            <person name="Li S."/>
            <person name="Jiang F."/>
            <person name="Yin L."/>
            <person name="Zhang G."/>
            <person name="Qian W."/>
            <person name="Fan W."/>
        </authorList>
    </citation>
    <scope>NUCLEOTIDE SEQUENCE [LARGE SCALE GENOMIC DNA]</scope>
    <source>
        <strain evidence="1">SZHN2017</strain>
        <tissue evidence="1">Muscle</tissue>
    </source>
</reference>
<comment type="caution">
    <text evidence="1">The sequence shown here is derived from an EMBL/GenBank/DDBJ whole genome shotgun (WGS) entry which is preliminary data.</text>
</comment>
<gene>
    <name evidence="1" type="ORF">C0Q70_04889</name>
</gene>
<keyword evidence="2" id="KW-1185">Reference proteome</keyword>